<evidence type="ECO:0000256" key="2">
    <source>
        <dbReference type="ARBA" id="ARBA00022448"/>
    </source>
</evidence>
<dbReference type="SUPFAM" id="SSF52833">
    <property type="entry name" value="Thioredoxin-like"/>
    <property type="match status" value="1"/>
</dbReference>
<dbReference type="EMBL" id="CP135136">
    <property type="protein sequence ID" value="WWR11885.1"/>
    <property type="molecule type" value="Genomic_DNA"/>
</dbReference>
<evidence type="ECO:0000313" key="10">
    <source>
        <dbReference type="Proteomes" id="UP001360424"/>
    </source>
</evidence>
<name>A0ABZ2GWS5_9GAMM</name>
<dbReference type="InterPro" id="IPR036249">
    <property type="entry name" value="Thioredoxin-like_sf"/>
</dbReference>
<keyword evidence="3" id="KW-0249">Electron transport</keyword>
<feature type="domain" description="Thioredoxin" evidence="8">
    <location>
        <begin position="1"/>
        <end position="106"/>
    </location>
</feature>
<keyword evidence="4" id="KW-1015">Disulfide bond</keyword>
<dbReference type="InterPro" id="IPR013766">
    <property type="entry name" value="Thioredoxin_domain"/>
</dbReference>
<evidence type="ECO:0000259" key="8">
    <source>
        <dbReference type="PROSITE" id="PS51352"/>
    </source>
</evidence>
<dbReference type="Proteomes" id="UP001360424">
    <property type="component" value="Chromosome"/>
</dbReference>
<dbReference type="PANTHER" id="PTHR45663:SF11">
    <property type="entry name" value="GEO12009P1"/>
    <property type="match status" value="1"/>
</dbReference>
<dbReference type="CDD" id="cd02947">
    <property type="entry name" value="TRX_family"/>
    <property type="match status" value="1"/>
</dbReference>
<keyword evidence="5" id="KW-0676">Redox-active center</keyword>
<dbReference type="NCBIfam" id="TIGR01068">
    <property type="entry name" value="thioredoxin"/>
    <property type="match status" value="1"/>
</dbReference>
<proteinExistence type="inferred from homology"/>
<dbReference type="PRINTS" id="PR00421">
    <property type="entry name" value="THIOREDOXIN"/>
</dbReference>
<reference evidence="9" key="1">
    <citation type="submission" date="2023-09" db="EMBL/GenBank/DDBJ databases">
        <title>Genomes of two closely related lineages of the louse Polyplax serrata with different host specificities.</title>
        <authorList>
            <person name="Martinu J."/>
            <person name="Tarabai H."/>
            <person name="Stefka J."/>
            <person name="Hypsa V."/>
        </authorList>
    </citation>
    <scope>NUCLEOTIDE SEQUENCE [LARGE SCALE GENOMIC DNA]</scope>
    <source>
        <strain evidence="9">HR10_N</strain>
    </source>
</reference>
<evidence type="ECO:0000256" key="5">
    <source>
        <dbReference type="ARBA" id="ARBA00023284"/>
    </source>
</evidence>
<dbReference type="PIRSF" id="PIRSF000077">
    <property type="entry name" value="Thioredoxin"/>
    <property type="match status" value="1"/>
</dbReference>
<dbReference type="Gene3D" id="3.40.30.10">
    <property type="entry name" value="Glutaredoxin"/>
    <property type="match status" value="1"/>
</dbReference>
<evidence type="ECO:0000256" key="3">
    <source>
        <dbReference type="ARBA" id="ARBA00022982"/>
    </source>
</evidence>
<accession>A0ABZ2GWS5</accession>
<dbReference type="InterPro" id="IPR005746">
    <property type="entry name" value="Thioredoxin"/>
</dbReference>
<evidence type="ECO:0000256" key="7">
    <source>
        <dbReference type="PIRNR" id="PIRNR000077"/>
    </source>
</evidence>
<dbReference type="PANTHER" id="PTHR45663">
    <property type="entry name" value="GEO12009P1"/>
    <property type="match status" value="1"/>
</dbReference>
<keyword evidence="10" id="KW-1185">Reference proteome</keyword>
<dbReference type="Pfam" id="PF00085">
    <property type="entry name" value="Thioredoxin"/>
    <property type="match status" value="1"/>
</dbReference>
<sequence>MYIKILDDKNFDNELMNSSGFFLVDFWADWCNPCMVLFPILEELSIEYKGIILFGKINVDSNLDIPKRYNVMSIPTLILFKDGILVDRKIGSASKLDILNFIDLNR</sequence>
<evidence type="ECO:0000256" key="4">
    <source>
        <dbReference type="ARBA" id="ARBA00023157"/>
    </source>
</evidence>
<dbReference type="RefSeq" id="WP_338521333.1">
    <property type="nucleotide sequence ID" value="NZ_CP135136.1"/>
</dbReference>
<protein>
    <recommendedName>
        <fullName evidence="6 7">Thioredoxin</fullName>
    </recommendedName>
</protein>
<organism evidence="9 10">
    <name type="scientific">Candidatus Legionella polyplacis</name>
    <dbReference type="NCBI Taxonomy" id="2005262"/>
    <lineage>
        <taxon>Bacteria</taxon>
        <taxon>Pseudomonadati</taxon>
        <taxon>Pseudomonadota</taxon>
        <taxon>Gammaproteobacteria</taxon>
        <taxon>Legionellales</taxon>
        <taxon>Legionellaceae</taxon>
        <taxon>Legionella</taxon>
    </lineage>
</organism>
<comment type="similarity">
    <text evidence="1 7">Belongs to the thioredoxin family.</text>
</comment>
<evidence type="ECO:0000313" key="9">
    <source>
        <dbReference type="EMBL" id="WWR11885.1"/>
    </source>
</evidence>
<gene>
    <name evidence="9" type="primary">trxA</name>
    <name evidence="9" type="ORF">RQL38_01825</name>
</gene>
<dbReference type="PROSITE" id="PS51352">
    <property type="entry name" value="THIOREDOXIN_2"/>
    <property type="match status" value="1"/>
</dbReference>
<keyword evidence="2" id="KW-0813">Transport</keyword>
<evidence type="ECO:0000256" key="1">
    <source>
        <dbReference type="ARBA" id="ARBA00008987"/>
    </source>
</evidence>
<evidence type="ECO:0000256" key="6">
    <source>
        <dbReference type="NCBIfam" id="TIGR01068"/>
    </source>
</evidence>